<keyword evidence="2 3" id="KW-0802">TPR repeat</keyword>
<comment type="caution">
    <text evidence="4">The sequence shown here is derived from an EMBL/GenBank/DDBJ whole genome shotgun (WGS) entry which is preliminary data.</text>
</comment>
<dbReference type="InterPro" id="IPR019734">
    <property type="entry name" value="TPR_rpt"/>
</dbReference>
<evidence type="ECO:0000256" key="1">
    <source>
        <dbReference type="ARBA" id="ARBA00022737"/>
    </source>
</evidence>
<accession>A0A2V5K7U1</accession>
<evidence type="ECO:0000313" key="4">
    <source>
        <dbReference type="EMBL" id="PYI54892.1"/>
    </source>
</evidence>
<gene>
    <name evidence="4" type="ORF">DLM86_10095</name>
</gene>
<name>A0A2V5K7U1_9BACL</name>
<proteinExistence type="predicted"/>
<dbReference type="Pfam" id="PF13414">
    <property type="entry name" value="TPR_11"/>
    <property type="match status" value="1"/>
</dbReference>
<dbReference type="SUPFAM" id="SSF48452">
    <property type="entry name" value="TPR-like"/>
    <property type="match status" value="1"/>
</dbReference>
<feature type="repeat" description="TPR" evidence="3">
    <location>
        <begin position="37"/>
        <end position="70"/>
    </location>
</feature>
<keyword evidence="5" id="KW-1185">Reference proteome</keyword>
<dbReference type="OrthoDB" id="2658522at2"/>
<dbReference type="InterPro" id="IPR011990">
    <property type="entry name" value="TPR-like_helical_dom_sf"/>
</dbReference>
<dbReference type="AlphaFoldDB" id="A0A2V5K7U1"/>
<sequence length="170" mass="19472">MDGEYEIKKAYASILDSDFERAIDWFEQAVQLDPDNADYHYKLSITYARSNRLGKAIEHARRALRLRPDDETYRFHVDTLESKRLVQEAEKHLDGTERAHLSVALLKDAIALDPLSSEAYLLLAAAYGELREYGPAVQAAKEALKLDPNSPEASRMADEYRLKWKAYLQP</sequence>
<feature type="repeat" description="TPR" evidence="3">
    <location>
        <begin position="3"/>
        <end position="36"/>
    </location>
</feature>
<protein>
    <submittedName>
        <fullName evidence="4">Uncharacterized protein</fullName>
    </submittedName>
</protein>
<dbReference type="Gene3D" id="1.25.40.10">
    <property type="entry name" value="Tetratricopeptide repeat domain"/>
    <property type="match status" value="2"/>
</dbReference>
<keyword evidence="1" id="KW-0677">Repeat</keyword>
<dbReference type="InterPro" id="IPR050498">
    <property type="entry name" value="Ycf3"/>
</dbReference>
<dbReference type="GO" id="GO:0046813">
    <property type="term" value="P:receptor-mediated virion attachment to host cell"/>
    <property type="evidence" value="ECO:0007669"/>
    <property type="project" value="TreeGrafter"/>
</dbReference>
<dbReference type="EMBL" id="QJVJ01000004">
    <property type="protein sequence ID" value="PYI54892.1"/>
    <property type="molecule type" value="Genomic_DNA"/>
</dbReference>
<dbReference type="PANTHER" id="PTHR44858:SF1">
    <property type="entry name" value="UDP-N-ACETYLGLUCOSAMINE--PEPTIDE N-ACETYLGLUCOSAMINYLTRANSFERASE SPINDLY-RELATED"/>
    <property type="match status" value="1"/>
</dbReference>
<dbReference type="PROSITE" id="PS50005">
    <property type="entry name" value="TPR"/>
    <property type="match status" value="3"/>
</dbReference>
<dbReference type="PROSITE" id="PS50293">
    <property type="entry name" value="TPR_REGION"/>
    <property type="match status" value="1"/>
</dbReference>
<dbReference type="PANTHER" id="PTHR44858">
    <property type="entry name" value="TETRATRICOPEPTIDE REPEAT PROTEIN 6"/>
    <property type="match status" value="1"/>
</dbReference>
<evidence type="ECO:0000256" key="3">
    <source>
        <dbReference type="PROSITE-ProRule" id="PRU00339"/>
    </source>
</evidence>
<feature type="repeat" description="TPR" evidence="3">
    <location>
        <begin position="117"/>
        <end position="150"/>
    </location>
</feature>
<dbReference type="RefSeq" id="WP_110839886.1">
    <property type="nucleotide sequence ID" value="NZ_QJVJ01000004.1"/>
</dbReference>
<evidence type="ECO:0000256" key="2">
    <source>
        <dbReference type="ARBA" id="ARBA00022803"/>
    </source>
</evidence>
<dbReference type="SMART" id="SM00028">
    <property type="entry name" value="TPR"/>
    <property type="match status" value="3"/>
</dbReference>
<organism evidence="4 5">
    <name type="scientific">Paenibacillus flagellatus</name>
    <dbReference type="NCBI Taxonomy" id="2211139"/>
    <lineage>
        <taxon>Bacteria</taxon>
        <taxon>Bacillati</taxon>
        <taxon>Bacillota</taxon>
        <taxon>Bacilli</taxon>
        <taxon>Bacillales</taxon>
        <taxon>Paenibacillaceae</taxon>
        <taxon>Paenibacillus</taxon>
    </lineage>
</organism>
<evidence type="ECO:0000313" key="5">
    <source>
        <dbReference type="Proteomes" id="UP000247476"/>
    </source>
</evidence>
<dbReference type="GO" id="GO:0009279">
    <property type="term" value="C:cell outer membrane"/>
    <property type="evidence" value="ECO:0007669"/>
    <property type="project" value="TreeGrafter"/>
</dbReference>
<reference evidence="4 5" key="1">
    <citation type="submission" date="2018-05" db="EMBL/GenBank/DDBJ databases">
        <title>Paenibacillus flagellatus sp. nov., isolated from selenium mineral soil.</title>
        <authorList>
            <person name="Dai X."/>
        </authorList>
    </citation>
    <scope>NUCLEOTIDE SEQUENCE [LARGE SCALE GENOMIC DNA]</scope>
    <source>
        <strain evidence="4 5">DXL2</strain>
    </source>
</reference>
<dbReference type="Proteomes" id="UP000247476">
    <property type="component" value="Unassembled WGS sequence"/>
</dbReference>
<dbReference type="Pfam" id="PF13181">
    <property type="entry name" value="TPR_8"/>
    <property type="match status" value="1"/>
</dbReference>